<reference evidence="10 13" key="2">
    <citation type="submission" date="2016-11" db="EMBL/GenBank/DDBJ databases">
        <title>Complete Genome Sequence of Bradyrhizobium sp. strain J5, an isolated from soybean nodule in Hokkaido.</title>
        <authorList>
            <person name="Kanehara K."/>
        </authorList>
    </citation>
    <scope>NUCLEOTIDE SEQUENCE [LARGE SCALE GENOMIC DNA]</scope>
    <source>
        <strain evidence="10 13">J5</strain>
    </source>
</reference>
<evidence type="ECO:0000256" key="7">
    <source>
        <dbReference type="ARBA" id="ARBA00022840"/>
    </source>
</evidence>
<dbReference type="SUPFAM" id="SSF55874">
    <property type="entry name" value="ATPase domain of HSP90 chaperone/DNA topoisomerase II/histidine kinase"/>
    <property type="match status" value="1"/>
</dbReference>
<evidence type="ECO:0000313" key="13">
    <source>
        <dbReference type="Proteomes" id="UP000181962"/>
    </source>
</evidence>
<evidence type="ECO:0000313" key="10">
    <source>
        <dbReference type="EMBL" id="APG14646.1"/>
    </source>
</evidence>
<feature type="compositionally biased region" description="Polar residues" evidence="8">
    <location>
        <begin position="20"/>
        <end position="34"/>
    </location>
</feature>
<evidence type="ECO:0000256" key="3">
    <source>
        <dbReference type="ARBA" id="ARBA00022553"/>
    </source>
</evidence>
<keyword evidence="3" id="KW-0597">Phosphoprotein</keyword>
<feature type="region of interest" description="Disordered" evidence="8">
    <location>
        <begin position="1"/>
        <end position="34"/>
    </location>
</feature>
<dbReference type="InterPro" id="IPR011495">
    <property type="entry name" value="Sig_transdc_His_kin_sub2_dim/P"/>
</dbReference>
<dbReference type="InterPro" id="IPR003018">
    <property type="entry name" value="GAF"/>
</dbReference>
<sequence length="414" mass="44847">MLQAEGGPARVRRDEFMPTLTGTESVTSPVASTGATRQELPYRLRQQSLLGEFGRTALQTRDIGQILQRATQLCAQGLETPFAKVLEYMPEEKRLLVSAGVGWAPETIGQISLGVDLESPAGYAFHTGQIVISNHLQEETRFRTPKLLSEHGIKRAINVLIARGGEGHLPFGVLEVDSADSGQFDLADADFLAGFAGLLGIAIERQHADAELQKALEHQAMLTREMSHRVKNSLASVVGLLRVQSRSAQSEEVQNALKDAASRITTIAQVHDHLWRSTRIGFVDIADFAGELCRKLQETLAYKIDCKFDHLMIPADKAIPLGLLINELVTNAAKHAYSDKSGEIQVAGAGRGADLHVVVADQGVGLPADFDMDQPRASLGFKVIKSLLAQLNGRIAVSSNEPKGTTIQLDVPLD</sequence>
<dbReference type="PANTHER" id="PTHR41523:SF8">
    <property type="entry name" value="ETHYLENE RESPONSE SENSOR PROTEIN"/>
    <property type="match status" value="1"/>
</dbReference>
<evidence type="ECO:0000256" key="5">
    <source>
        <dbReference type="ARBA" id="ARBA00022741"/>
    </source>
</evidence>
<dbReference type="OrthoDB" id="9767435at2"/>
<evidence type="ECO:0000313" key="11">
    <source>
        <dbReference type="EMBL" id="KGT73117.1"/>
    </source>
</evidence>
<dbReference type="eggNOG" id="COG3920">
    <property type="taxonomic scope" value="Bacteria"/>
</dbReference>
<reference evidence="11 12" key="1">
    <citation type="submission" date="2014-09" db="EMBL/GenBank/DDBJ databases">
        <title>Draft genome of Bradyrhizobium japonicum Is-34.</title>
        <authorList>
            <person name="Tsurumaru H."/>
            <person name="Yamakawa T."/>
            <person name="Hashimoto S."/>
            <person name="Okizaki K."/>
            <person name="Kanesaki Y."/>
            <person name="Yoshikawa H."/>
            <person name="Yajima S."/>
        </authorList>
    </citation>
    <scope>NUCLEOTIDE SEQUENCE [LARGE SCALE GENOMIC DNA]</scope>
    <source>
        <strain evidence="11 12">Is-34</strain>
    </source>
</reference>
<dbReference type="InterPro" id="IPR036890">
    <property type="entry name" value="HATPase_C_sf"/>
</dbReference>
<dbReference type="EC" id="2.7.13.3" evidence="2"/>
<evidence type="ECO:0000256" key="4">
    <source>
        <dbReference type="ARBA" id="ARBA00022679"/>
    </source>
</evidence>
<dbReference type="Pfam" id="PF07568">
    <property type="entry name" value="HisKA_2"/>
    <property type="match status" value="1"/>
</dbReference>
<evidence type="ECO:0000256" key="6">
    <source>
        <dbReference type="ARBA" id="ARBA00022777"/>
    </source>
</evidence>
<dbReference type="InterPro" id="IPR003594">
    <property type="entry name" value="HATPase_dom"/>
</dbReference>
<dbReference type="KEGG" id="bjp:RN69_37240"/>
<dbReference type="AlphaFoldDB" id="A0A0A3XFC9"/>
<dbReference type="EMBL" id="CP017637">
    <property type="protein sequence ID" value="APG14646.1"/>
    <property type="molecule type" value="Genomic_DNA"/>
</dbReference>
<dbReference type="GO" id="GO:0004673">
    <property type="term" value="F:protein histidine kinase activity"/>
    <property type="evidence" value="ECO:0007669"/>
    <property type="project" value="UniProtKB-EC"/>
</dbReference>
<dbReference type="Gene3D" id="3.30.565.10">
    <property type="entry name" value="Histidine kinase-like ATPase, C-terminal domain"/>
    <property type="match status" value="1"/>
</dbReference>
<dbReference type="GO" id="GO:0005524">
    <property type="term" value="F:ATP binding"/>
    <property type="evidence" value="ECO:0007669"/>
    <property type="project" value="UniProtKB-KW"/>
</dbReference>
<dbReference type="PROSITE" id="PS50109">
    <property type="entry name" value="HIS_KIN"/>
    <property type="match status" value="1"/>
</dbReference>
<organism evidence="11 12">
    <name type="scientific">Bradyrhizobium japonicum</name>
    <dbReference type="NCBI Taxonomy" id="375"/>
    <lineage>
        <taxon>Bacteria</taxon>
        <taxon>Pseudomonadati</taxon>
        <taxon>Pseudomonadota</taxon>
        <taxon>Alphaproteobacteria</taxon>
        <taxon>Hyphomicrobiales</taxon>
        <taxon>Nitrobacteraceae</taxon>
        <taxon>Bradyrhizobium</taxon>
    </lineage>
</organism>
<dbReference type="InterPro" id="IPR005467">
    <property type="entry name" value="His_kinase_dom"/>
</dbReference>
<evidence type="ECO:0000313" key="12">
    <source>
        <dbReference type="Proteomes" id="UP000030377"/>
    </source>
</evidence>
<keyword evidence="4" id="KW-0808">Transferase</keyword>
<keyword evidence="5" id="KW-0547">Nucleotide-binding</keyword>
<feature type="domain" description="Histidine kinase" evidence="9">
    <location>
        <begin position="225"/>
        <end position="414"/>
    </location>
</feature>
<dbReference type="Pfam" id="PF02518">
    <property type="entry name" value="HATPase_c"/>
    <property type="match status" value="1"/>
</dbReference>
<accession>A0A0A3XFC9</accession>
<dbReference type="STRING" id="375.BKD09_RS40460"/>
<dbReference type="SMART" id="SM00065">
    <property type="entry name" value="GAF"/>
    <property type="match status" value="1"/>
</dbReference>
<evidence type="ECO:0000259" key="9">
    <source>
        <dbReference type="PROSITE" id="PS50109"/>
    </source>
</evidence>
<dbReference type="Gene3D" id="3.30.450.20">
    <property type="entry name" value="PAS domain"/>
    <property type="match status" value="1"/>
</dbReference>
<comment type="catalytic activity">
    <reaction evidence="1">
        <text>ATP + protein L-histidine = ADP + protein N-phospho-L-histidine.</text>
        <dbReference type="EC" id="2.7.13.3"/>
    </reaction>
</comment>
<dbReference type="Pfam" id="PF13185">
    <property type="entry name" value="GAF_2"/>
    <property type="match status" value="1"/>
</dbReference>
<evidence type="ECO:0000256" key="2">
    <source>
        <dbReference type="ARBA" id="ARBA00012438"/>
    </source>
</evidence>
<dbReference type="Proteomes" id="UP000181962">
    <property type="component" value="Chromosome"/>
</dbReference>
<dbReference type="PRINTS" id="PR00344">
    <property type="entry name" value="BCTRLSENSOR"/>
</dbReference>
<evidence type="ECO:0000256" key="8">
    <source>
        <dbReference type="SAM" id="MobiDB-lite"/>
    </source>
</evidence>
<dbReference type="eggNOG" id="COG2203">
    <property type="taxonomic scope" value="Bacteria"/>
</dbReference>
<protein>
    <recommendedName>
        <fullName evidence="2">histidine kinase</fullName>
        <ecNumber evidence="2">2.7.13.3</ecNumber>
    </recommendedName>
</protein>
<keyword evidence="7" id="KW-0067">ATP-binding</keyword>
<dbReference type="SMART" id="SM00387">
    <property type="entry name" value="HATPase_c"/>
    <property type="match status" value="1"/>
</dbReference>
<name>A0A0A3XFC9_BRAJP</name>
<dbReference type="SUPFAM" id="SSF55781">
    <property type="entry name" value="GAF domain-like"/>
    <property type="match status" value="1"/>
</dbReference>
<gene>
    <name evidence="10" type="ORF">BKD09_40460</name>
    <name evidence="11" type="ORF">MA20_46250</name>
</gene>
<dbReference type="Gene3D" id="3.30.450.40">
    <property type="match status" value="1"/>
</dbReference>
<dbReference type="InterPro" id="IPR004358">
    <property type="entry name" value="Sig_transdc_His_kin-like_C"/>
</dbReference>
<dbReference type="FunFam" id="3.30.450.40:FF:000113">
    <property type="entry name" value="Histidine kinase"/>
    <property type="match status" value="1"/>
</dbReference>
<dbReference type="EMBL" id="JRPN01000067">
    <property type="protein sequence ID" value="KGT73117.1"/>
    <property type="molecule type" value="Genomic_DNA"/>
</dbReference>
<keyword evidence="6 11" id="KW-0418">Kinase</keyword>
<dbReference type="InterPro" id="IPR029016">
    <property type="entry name" value="GAF-like_dom_sf"/>
</dbReference>
<dbReference type="Proteomes" id="UP000030377">
    <property type="component" value="Unassembled WGS sequence"/>
</dbReference>
<evidence type="ECO:0000256" key="1">
    <source>
        <dbReference type="ARBA" id="ARBA00000085"/>
    </source>
</evidence>
<proteinExistence type="predicted"/>
<dbReference type="PANTHER" id="PTHR41523">
    <property type="entry name" value="TWO-COMPONENT SYSTEM SENSOR PROTEIN"/>
    <property type="match status" value="1"/>
</dbReference>